<keyword evidence="5 9" id="KW-0547">Nucleotide-binding</keyword>
<protein>
    <recommendedName>
        <fullName evidence="9">Acetylglutamate kinase</fullName>
        <ecNumber evidence="9">2.7.2.8</ecNumber>
    </recommendedName>
    <alternativeName>
        <fullName evidence="9">N-acetyl-L-glutamate 5-phosphotransferase</fullName>
    </alternativeName>
    <alternativeName>
        <fullName evidence="9">NAG kinase</fullName>
        <shortName evidence="9">NAGK</shortName>
    </alternativeName>
</protein>
<comment type="similarity">
    <text evidence="9">Belongs to the acetylglutamate kinase family. ArgB subfamily.</text>
</comment>
<feature type="site" description="Transition state stabilizer" evidence="9">
    <location>
        <position position="218"/>
    </location>
</feature>
<accession>V6SIG9</accession>
<dbReference type="PIRSF" id="PIRSF000728">
    <property type="entry name" value="NAGK"/>
    <property type="match status" value="1"/>
</dbReference>
<evidence type="ECO:0000256" key="4">
    <source>
        <dbReference type="ARBA" id="ARBA00022679"/>
    </source>
</evidence>
<keyword evidence="7 9" id="KW-0067">ATP-binding</keyword>
<reference evidence="11 12" key="1">
    <citation type="submission" date="2013-08" db="EMBL/GenBank/DDBJ databases">
        <title>Flavobacterium limnosediminis JC2902 genome sequencing.</title>
        <authorList>
            <person name="Lee K."/>
            <person name="Yi H."/>
            <person name="Park S."/>
            <person name="Chun J."/>
        </authorList>
    </citation>
    <scope>NUCLEOTIDE SEQUENCE [LARGE SCALE GENOMIC DNA]</scope>
    <source>
        <strain evidence="11 12">JC2902</strain>
    </source>
</reference>
<dbReference type="PATRIC" id="fig|1341181.4.peg.2435"/>
<keyword evidence="12" id="KW-1185">Reference proteome</keyword>
<dbReference type="InterPro" id="IPR036393">
    <property type="entry name" value="AceGlu_kinase-like_sf"/>
</dbReference>
<evidence type="ECO:0000256" key="5">
    <source>
        <dbReference type="ARBA" id="ARBA00022741"/>
    </source>
</evidence>
<dbReference type="GO" id="GO:0005524">
    <property type="term" value="F:ATP binding"/>
    <property type="evidence" value="ECO:0007669"/>
    <property type="project" value="UniProtKB-UniRule"/>
</dbReference>
<dbReference type="PANTHER" id="PTHR23342">
    <property type="entry name" value="N-ACETYLGLUTAMATE SYNTHASE"/>
    <property type="match status" value="1"/>
</dbReference>
<keyword evidence="2 9" id="KW-0055">Arginine biosynthesis</keyword>
<keyword evidence="3 9" id="KW-0028">Amino-acid biosynthesis</keyword>
<dbReference type="eggNOG" id="COG0548">
    <property type="taxonomic scope" value="Bacteria"/>
</dbReference>
<evidence type="ECO:0000313" key="12">
    <source>
        <dbReference type="Proteomes" id="UP000018004"/>
    </source>
</evidence>
<keyword evidence="9" id="KW-0963">Cytoplasm</keyword>
<feature type="binding site" evidence="9">
    <location>
        <position position="152"/>
    </location>
    <ligand>
        <name>substrate</name>
    </ligand>
</feature>
<dbReference type="GO" id="GO:0005737">
    <property type="term" value="C:cytoplasm"/>
    <property type="evidence" value="ECO:0007669"/>
    <property type="project" value="UniProtKB-SubCell"/>
</dbReference>
<evidence type="ECO:0000256" key="6">
    <source>
        <dbReference type="ARBA" id="ARBA00022777"/>
    </source>
</evidence>
<feature type="domain" description="Aspartate/glutamate/uridylate kinase" evidence="10">
    <location>
        <begin position="2"/>
        <end position="235"/>
    </location>
</feature>
<dbReference type="AlphaFoldDB" id="V6SIG9"/>
<dbReference type="Proteomes" id="UP000018004">
    <property type="component" value="Unassembled WGS sequence"/>
</dbReference>
<evidence type="ECO:0000313" key="11">
    <source>
        <dbReference type="EMBL" id="ESU26503.1"/>
    </source>
</evidence>
<dbReference type="InterPro" id="IPR004662">
    <property type="entry name" value="AcgluKinase_fam"/>
</dbReference>
<dbReference type="NCBIfam" id="TIGR00761">
    <property type="entry name" value="argB"/>
    <property type="match status" value="1"/>
</dbReference>
<dbReference type="InterPro" id="IPR037528">
    <property type="entry name" value="ArgB"/>
</dbReference>
<comment type="pathway">
    <text evidence="1 9">Amino-acid biosynthesis; L-arginine biosynthesis; N(2)-acetyl-L-ornithine from L-glutamate: step 2/4.</text>
</comment>
<evidence type="ECO:0000256" key="7">
    <source>
        <dbReference type="ARBA" id="ARBA00022840"/>
    </source>
</evidence>
<dbReference type="Pfam" id="PF00696">
    <property type="entry name" value="AA_kinase"/>
    <property type="match status" value="1"/>
</dbReference>
<evidence type="ECO:0000256" key="3">
    <source>
        <dbReference type="ARBA" id="ARBA00022605"/>
    </source>
</evidence>
<feature type="binding site" evidence="9">
    <location>
        <begin position="35"/>
        <end position="36"/>
    </location>
    <ligand>
        <name>substrate</name>
    </ligand>
</feature>
<proteinExistence type="inferred from homology"/>
<comment type="caution">
    <text evidence="11">The sequence shown here is derived from an EMBL/GenBank/DDBJ whole genome shotgun (WGS) entry which is preliminary data.</text>
</comment>
<dbReference type="InterPro" id="IPR001048">
    <property type="entry name" value="Asp/Glu/Uridylate_kinase"/>
</dbReference>
<comment type="catalytic activity">
    <reaction evidence="8 9">
        <text>N-acetyl-L-glutamate + ATP = N-acetyl-L-glutamyl 5-phosphate + ADP</text>
        <dbReference type="Rhea" id="RHEA:14629"/>
        <dbReference type="ChEBI" id="CHEBI:30616"/>
        <dbReference type="ChEBI" id="CHEBI:44337"/>
        <dbReference type="ChEBI" id="CHEBI:57936"/>
        <dbReference type="ChEBI" id="CHEBI:456216"/>
        <dbReference type="EC" id="2.7.2.8"/>
    </reaction>
</comment>
<evidence type="ECO:0000256" key="1">
    <source>
        <dbReference type="ARBA" id="ARBA00004828"/>
    </source>
</evidence>
<dbReference type="SUPFAM" id="SSF53633">
    <property type="entry name" value="Carbamate kinase-like"/>
    <property type="match status" value="1"/>
</dbReference>
<evidence type="ECO:0000259" key="10">
    <source>
        <dbReference type="Pfam" id="PF00696"/>
    </source>
</evidence>
<comment type="subcellular location">
    <subcellularLocation>
        <location evidence="9">Cytoplasm</location>
    </subcellularLocation>
</comment>
<dbReference type="CDD" id="cd04238">
    <property type="entry name" value="AAK_NAGK-like"/>
    <property type="match status" value="1"/>
</dbReference>
<feature type="binding site" evidence="9">
    <location>
        <position position="57"/>
    </location>
    <ligand>
        <name>substrate</name>
    </ligand>
</feature>
<dbReference type="GO" id="GO:0042450">
    <property type="term" value="P:L-arginine biosynthetic process via ornithine"/>
    <property type="evidence" value="ECO:0007669"/>
    <property type="project" value="UniProtKB-UniRule"/>
</dbReference>
<dbReference type="Gene3D" id="3.40.1160.10">
    <property type="entry name" value="Acetylglutamate kinase-like"/>
    <property type="match status" value="1"/>
</dbReference>
<comment type="function">
    <text evidence="9">Catalyzes the ATP-dependent phosphorylation of N-acetyl-L-glutamate.</text>
</comment>
<dbReference type="UniPathway" id="UPA00068">
    <property type="reaction ID" value="UER00107"/>
</dbReference>
<sequence>MMKIGGNVIDDASALTEVLTAFSKFEGAKILVHGGGKEASKLAEKLGLLPQMVDGRRITDAPMLDVVVMTYAGLLNKKIVAKLNAFGTTAVGFSGADGNLILSKKRKIGVVDYGFAGDIVSVNHQLLVTLLNNNITPVCCAITHDGNGQLLNTNADTIASELASALADFYDVELCYCFEKKGVLMNSEDEHSVIEILTEETYDDLLKTSTIHSGMIPKLDNCFAALKKGVKTVTIGHHSLIGNKNSNHTKVQLQAYENH</sequence>
<dbReference type="GO" id="GO:0003991">
    <property type="term" value="F:acetylglutamate kinase activity"/>
    <property type="evidence" value="ECO:0007669"/>
    <property type="project" value="UniProtKB-UniRule"/>
</dbReference>
<dbReference type="STRING" id="1341181.FLJC2902T_24740"/>
<evidence type="ECO:0000256" key="8">
    <source>
        <dbReference type="ARBA" id="ARBA00048141"/>
    </source>
</evidence>
<name>V6SIG9_9FLAO</name>
<evidence type="ECO:0000256" key="2">
    <source>
        <dbReference type="ARBA" id="ARBA00022571"/>
    </source>
</evidence>
<dbReference type="EMBL" id="AVGG01000018">
    <property type="protein sequence ID" value="ESU26503.1"/>
    <property type="molecule type" value="Genomic_DNA"/>
</dbReference>
<evidence type="ECO:0000256" key="9">
    <source>
        <dbReference type="HAMAP-Rule" id="MF_00082"/>
    </source>
</evidence>
<dbReference type="HAMAP" id="MF_00082">
    <property type="entry name" value="ArgB"/>
    <property type="match status" value="1"/>
</dbReference>
<feature type="site" description="Transition state stabilizer" evidence="9">
    <location>
        <position position="3"/>
    </location>
</feature>
<keyword evidence="6 9" id="KW-0418">Kinase</keyword>
<gene>
    <name evidence="9" type="primary">argB</name>
    <name evidence="11" type="ORF">FLJC2902T_24740</name>
</gene>
<dbReference type="EC" id="2.7.2.8" evidence="9"/>
<dbReference type="PANTHER" id="PTHR23342:SF0">
    <property type="entry name" value="N-ACETYLGLUTAMATE SYNTHASE, MITOCHONDRIAL"/>
    <property type="match status" value="1"/>
</dbReference>
<keyword evidence="4 9" id="KW-0808">Transferase</keyword>
<organism evidence="11 12">
    <name type="scientific">Flavobacterium limnosediminis JC2902</name>
    <dbReference type="NCBI Taxonomy" id="1341181"/>
    <lineage>
        <taxon>Bacteria</taxon>
        <taxon>Pseudomonadati</taxon>
        <taxon>Bacteroidota</taxon>
        <taxon>Flavobacteriia</taxon>
        <taxon>Flavobacteriales</taxon>
        <taxon>Flavobacteriaceae</taxon>
        <taxon>Flavobacterium</taxon>
    </lineage>
</organism>